<proteinExistence type="predicted"/>
<accession>A0A2M9R4Z1</accession>
<comment type="caution">
    <text evidence="2">The sequence shown here is derived from an EMBL/GenBank/DDBJ whole genome shotgun (WGS) entry which is preliminary data.</text>
</comment>
<dbReference type="InterPro" id="IPR007139">
    <property type="entry name" value="DUF349"/>
</dbReference>
<dbReference type="Proteomes" id="UP000231960">
    <property type="component" value="Unassembled WGS sequence"/>
</dbReference>
<reference evidence="2 3" key="1">
    <citation type="submission" date="2017-06" db="EMBL/GenBank/DDBJ databases">
        <title>Description of Avrilella dinanensis gen. nov. sp. nov.</title>
        <authorList>
            <person name="Leyer C."/>
            <person name="Sassi M."/>
            <person name="Minet J."/>
            <person name="Kayal S."/>
            <person name="Cattoir V."/>
        </authorList>
    </citation>
    <scope>NUCLEOTIDE SEQUENCE [LARGE SCALE GENOMIC DNA]</scope>
    <source>
        <strain evidence="2 3">UR159</strain>
    </source>
</reference>
<sequence length="626" mass="75552">MLEEKNDNLQQIAEGNEQEIKKEVDAIESINESNAEQSEEISLGEDASVESLNLESLSMDELVETLKKLMQNHKPILIKDEAEEIRKNFYDKYNDWVESKKELFFHENPDAEEQDFQSDYPIKHSFEEVYNNYKSARQNQYKSIEKQLKDNLKSREEIIEELKALIDNTSNYNAALKDIQDIRERWKNAGAIPRDKYNIVWNDFHFHMERFYDQLHLDREARDLDFKHNLEQKQKLIEQAENLLNETNIPQAFRELQLLHRIWKEETGPVDREIREEIWQKFSDITKQLHDKKDAYYEQYREREKENLTQKLNIIDEIERLDYSQNKLHSHWQKSIKAINTLREKFFGIGRVPQENNQEVWDKFKSVTRNFNKQKNEFYKNIKKEQHENLFKKRALIDKARELKDSDDFERVTPMMIQIQEDWKKIGHVPRKNSDEIWKEFKETCNAYFDRYHSIKNKAMGEEMDNFNKKKDYLEELKSFEMTGDHNADLDAIKQHIAHWKSLGKVPHTRRHIEGKFNRMLDTFFDKLSMGKKEGELVKFTNRVANMMEEKDQRRIQKEFTFLQRKVDEVQSDIMQLENNMMFISGADKNNPLMKEINKNIERHKEELKLWKEKLEYLKNANNESE</sequence>
<dbReference type="EMBL" id="NIPO01000001">
    <property type="protein sequence ID" value="PJR03934.1"/>
    <property type="molecule type" value="Genomic_DNA"/>
</dbReference>
<dbReference type="AlphaFoldDB" id="A0A2M9R4Z1"/>
<dbReference type="Pfam" id="PF03993">
    <property type="entry name" value="DUF349"/>
    <property type="match status" value="5"/>
</dbReference>
<dbReference type="OrthoDB" id="5422202at2"/>
<keyword evidence="3" id="KW-1185">Reference proteome</keyword>
<gene>
    <name evidence="2" type="ORF">CDL10_04885</name>
</gene>
<organism evidence="2 3">
    <name type="scientific">Avrilella dinanensis</name>
    <dbReference type="NCBI Taxonomy" id="2008672"/>
    <lineage>
        <taxon>Bacteria</taxon>
        <taxon>Pseudomonadati</taxon>
        <taxon>Bacteroidota</taxon>
        <taxon>Flavobacteriia</taxon>
        <taxon>Flavobacteriales</taxon>
        <taxon>Flavobacteriaceae</taxon>
        <taxon>Avrilella</taxon>
    </lineage>
</organism>
<evidence type="ECO:0000313" key="3">
    <source>
        <dbReference type="Proteomes" id="UP000231960"/>
    </source>
</evidence>
<evidence type="ECO:0000256" key="1">
    <source>
        <dbReference type="SAM" id="Coils"/>
    </source>
</evidence>
<name>A0A2M9R4Z1_9FLAO</name>
<evidence type="ECO:0000313" key="2">
    <source>
        <dbReference type="EMBL" id="PJR03934.1"/>
    </source>
</evidence>
<dbReference type="RefSeq" id="WP_100677500.1">
    <property type="nucleotide sequence ID" value="NZ_NIPO01000001.1"/>
</dbReference>
<feature type="coiled-coil region" evidence="1">
    <location>
        <begin position="560"/>
        <end position="621"/>
    </location>
</feature>
<protein>
    <submittedName>
        <fullName evidence="2">Chromosome segregation protein</fullName>
    </submittedName>
</protein>
<keyword evidence="1" id="KW-0175">Coiled coil</keyword>